<evidence type="ECO:0000256" key="2">
    <source>
        <dbReference type="ARBA" id="ARBA00022833"/>
    </source>
</evidence>
<dbReference type="AlphaFoldDB" id="A0A1Y5T229"/>
<dbReference type="InterPro" id="IPR002125">
    <property type="entry name" value="CMP_dCMP_dom"/>
</dbReference>
<reference evidence="4 5" key="1">
    <citation type="submission" date="2017-03" db="EMBL/GenBank/DDBJ databases">
        <authorList>
            <person name="Afonso C.L."/>
            <person name="Miller P.J."/>
            <person name="Scott M.A."/>
            <person name="Spackman E."/>
            <person name="Goraichik I."/>
            <person name="Dimitrov K.M."/>
            <person name="Suarez D.L."/>
            <person name="Swayne D.E."/>
        </authorList>
    </citation>
    <scope>NUCLEOTIDE SEQUENCE [LARGE SCALE GENOMIC DNA]</scope>
    <source>
        <strain evidence="4 5">CECT 7066</strain>
    </source>
</reference>
<dbReference type="Pfam" id="PF00383">
    <property type="entry name" value="dCMP_cyt_deam_1"/>
    <property type="match status" value="1"/>
</dbReference>
<protein>
    <submittedName>
        <fullName evidence="4">tRNA-specific adenosine deaminase</fullName>
        <ecNumber evidence="4">3.5.4.33</ecNumber>
    </submittedName>
</protein>
<evidence type="ECO:0000313" key="5">
    <source>
        <dbReference type="Proteomes" id="UP000193870"/>
    </source>
</evidence>
<evidence type="ECO:0000259" key="3">
    <source>
        <dbReference type="PROSITE" id="PS51747"/>
    </source>
</evidence>
<dbReference type="SUPFAM" id="SSF53927">
    <property type="entry name" value="Cytidine deaminase-like"/>
    <property type="match status" value="1"/>
</dbReference>
<name>A0A1Y5T229_9RHOB</name>
<dbReference type="RefSeq" id="WP_085854542.1">
    <property type="nucleotide sequence ID" value="NZ_FOPF01000007.1"/>
</dbReference>
<dbReference type="GO" id="GO:0008270">
    <property type="term" value="F:zinc ion binding"/>
    <property type="evidence" value="ECO:0007669"/>
    <property type="project" value="InterPro"/>
</dbReference>
<dbReference type="Gene3D" id="3.40.140.10">
    <property type="entry name" value="Cytidine Deaminase, domain 2"/>
    <property type="match status" value="1"/>
</dbReference>
<dbReference type="PANTHER" id="PTHR11079">
    <property type="entry name" value="CYTOSINE DEAMINASE FAMILY MEMBER"/>
    <property type="match status" value="1"/>
</dbReference>
<dbReference type="Proteomes" id="UP000193870">
    <property type="component" value="Unassembled WGS sequence"/>
</dbReference>
<proteinExistence type="predicted"/>
<organism evidence="4 5">
    <name type="scientific">Palleronia marisminoris</name>
    <dbReference type="NCBI Taxonomy" id="315423"/>
    <lineage>
        <taxon>Bacteria</taxon>
        <taxon>Pseudomonadati</taxon>
        <taxon>Pseudomonadota</taxon>
        <taxon>Alphaproteobacteria</taxon>
        <taxon>Rhodobacterales</taxon>
        <taxon>Roseobacteraceae</taxon>
        <taxon>Palleronia</taxon>
    </lineage>
</organism>
<keyword evidence="1" id="KW-0479">Metal-binding</keyword>
<dbReference type="PANTHER" id="PTHR11079:SF162">
    <property type="entry name" value="RIBOFLAVIN BIOSYNTHESIS PROTEIN PYRD, CHLOROPLASTIC"/>
    <property type="match status" value="1"/>
</dbReference>
<sequence length="161" mass="16972">MSKHEIDPTEAELGALGHAIRRALEVANRHDDRAPIVAAVLLDDEVVAWGDNEVHVANDPTRHAEIVAIANACADRPEGIAGATVVTSLQPCEMCLGAMGMAGVERVVFAAGKASVRGGYFAYPDLGIDDFAKAASGSLGWAGPLMEADVLRLYADPDREH</sequence>
<dbReference type="OrthoDB" id="7768233at2"/>
<dbReference type="STRING" id="315423.SAMN04488020_10764"/>
<dbReference type="EMBL" id="FWFV01000007">
    <property type="protein sequence ID" value="SLN53833.1"/>
    <property type="molecule type" value="Genomic_DNA"/>
</dbReference>
<gene>
    <name evidence="4" type="primary">tadA_2</name>
    <name evidence="4" type="ORF">PAM7066_02536</name>
</gene>
<keyword evidence="2" id="KW-0862">Zinc</keyword>
<evidence type="ECO:0000256" key="1">
    <source>
        <dbReference type="ARBA" id="ARBA00022723"/>
    </source>
</evidence>
<dbReference type="EC" id="3.5.4.33" evidence="4"/>
<dbReference type="GO" id="GO:0052717">
    <property type="term" value="F:tRNA-specific adenosine-34 deaminase activity"/>
    <property type="evidence" value="ECO:0007669"/>
    <property type="project" value="UniProtKB-EC"/>
</dbReference>
<dbReference type="InterPro" id="IPR016192">
    <property type="entry name" value="APOBEC/CMP_deaminase_Zn-bd"/>
</dbReference>
<accession>A0A1Y5T229</accession>
<evidence type="ECO:0000313" key="4">
    <source>
        <dbReference type="EMBL" id="SLN53833.1"/>
    </source>
</evidence>
<dbReference type="InterPro" id="IPR016193">
    <property type="entry name" value="Cytidine_deaminase-like"/>
</dbReference>
<keyword evidence="5" id="KW-1185">Reference proteome</keyword>
<dbReference type="CDD" id="cd01285">
    <property type="entry name" value="nucleoside_deaminase"/>
    <property type="match status" value="1"/>
</dbReference>
<dbReference type="PROSITE" id="PS51747">
    <property type="entry name" value="CYT_DCMP_DEAMINASES_2"/>
    <property type="match status" value="1"/>
</dbReference>
<keyword evidence="4" id="KW-0378">Hydrolase</keyword>
<dbReference type="PROSITE" id="PS00903">
    <property type="entry name" value="CYT_DCMP_DEAMINASES_1"/>
    <property type="match status" value="1"/>
</dbReference>
<feature type="domain" description="CMP/dCMP-type deaminase" evidence="3">
    <location>
        <begin position="14"/>
        <end position="139"/>
    </location>
</feature>